<dbReference type="GO" id="GO:0005634">
    <property type="term" value="C:nucleus"/>
    <property type="evidence" value="ECO:0007669"/>
    <property type="project" value="UniProtKB-SubCell"/>
</dbReference>
<evidence type="ECO:0000256" key="5">
    <source>
        <dbReference type="ARBA" id="ARBA00019998"/>
    </source>
</evidence>
<name>A0AAN7PXQ8_9COLE</name>
<comment type="subcellular location">
    <subcellularLocation>
        <location evidence="3">Cytoplasm</location>
    </subcellularLocation>
    <subcellularLocation>
        <location evidence="2">Mitochondrion</location>
    </subcellularLocation>
    <subcellularLocation>
        <location evidence="1">Nucleus</location>
    </subcellularLocation>
</comment>
<feature type="domain" description="ECSIT C-terminal" evidence="12">
    <location>
        <begin position="243"/>
        <end position="367"/>
    </location>
</feature>
<evidence type="ECO:0000256" key="8">
    <source>
        <dbReference type="ARBA" id="ARBA00022859"/>
    </source>
</evidence>
<dbReference type="Proteomes" id="UP001353858">
    <property type="component" value="Unassembled WGS sequence"/>
</dbReference>
<evidence type="ECO:0000256" key="4">
    <source>
        <dbReference type="ARBA" id="ARBA00007674"/>
    </source>
</evidence>
<evidence type="ECO:0000256" key="11">
    <source>
        <dbReference type="ARBA" id="ARBA00023242"/>
    </source>
</evidence>
<dbReference type="InterPro" id="IPR046448">
    <property type="entry name" value="ECSIT_N"/>
</dbReference>
<dbReference type="GO" id="GO:0007178">
    <property type="term" value="P:cell surface receptor protein serine/threonine kinase signaling pathway"/>
    <property type="evidence" value="ECO:0007669"/>
    <property type="project" value="TreeGrafter"/>
</dbReference>
<keyword evidence="11" id="KW-0539">Nucleus</keyword>
<evidence type="ECO:0000256" key="1">
    <source>
        <dbReference type="ARBA" id="ARBA00004123"/>
    </source>
</evidence>
<evidence type="ECO:0000259" key="12">
    <source>
        <dbReference type="SMART" id="SM01284"/>
    </source>
</evidence>
<evidence type="ECO:0000256" key="3">
    <source>
        <dbReference type="ARBA" id="ARBA00004496"/>
    </source>
</evidence>
<evidence type="ECO:0000313" key="13">
    <source>
        <dbReference type="EMBL" id="KAK4871655.1"/>
    </source>
</evidence>
<evidence type="ECO:0000313" key="14">
    <source>
        <dbReference type="Proteomes" id="UP001353858"/>
    </source>
</evidence>
<evidence type="ECO:0000256" key="10">
    <source>
        <dbReference type="ARBA" id="ARBA00023128"/>
    </source>
</evidence>
<evidence type="ECO:0000256" key="6">
    <source>
        <dbReference type="ARBA" id="ARBA00022490"/>
    </source>
</evidence>
<dbReference type="AlphaFoldDB" id="A0AAN7PXQ8"/>
<keyword evidence="9" id="KW-0809">Transit peptide</keyword>
<keyword evidence="8" id="KW-0391">Immunity</keyword>
<keyword evidence="6" id="KW-0963">Cytoplasm</keyword>
<protein>
    <recommendedName>
        <fullName evidence="5">Evolutionarily conserved signaling intermediate in Toll pathway, mitochondrial</fullName>
    </recommendedName>
</protein>
<proteinExistence type="inferred from homology"/>
<evidence type="ECO:0000256" key="9">
    <source>
        <dbReference type="ARBA" id="ARBA00022946"/>
    </source>
</evidence>
<accession>A0AAN7PXQ8</accession>
<comment type="similarity">
    <text evidence="4">Belongs to the ECSIT family.</text>
</comment>
<gene>
    <name evidence="13" type="ORF">RN001_015779</name>
</gene>
<dbReference type="InterPro" id="IPR029342">
    <property type="entry name" value="ECIST_C"/>
</dbReference>
<keyword evidence="7" id="KW-0399">Innate immunity</keyword>
<evidence type="ECO:0000256" key="2">
    <source>
        <dbReference type="ARBA" id="ARBA00004173"/>
    </source>
</evidence>
<dbReference type="GO" id="GO:0005739">
    <property type="term" value="C:mitochondrion"/>
    <property type="evidence" value="ECO:0007669"/>
    <property type="project" value="UniProtKB-SubCell"/>
</dbReference>
<dbReference type="SMART" id="SM01284">
    <property type="entry name" value="ECSIT_Cterm"/>
    <property type="match status" value="1"/>
</dbReference>
<dbReference type="GO" id="GO:0045087">
    <property type="term" value="P:innate immune response"/>
    <property type="evidence" value="ECO:0007669"/>
    <property type="project" value="UniProtKB-KW"/>
</dbReference>
<dbReference type="PANTHER" id="PTHR13113">
    <property type="entry name" value="ECSIT EVOLUTIONARILY CONSERVED SIGNALING INTERMEDIATE IN TOLL PATHWAYS"/>
    <property type="match status" value="1"/>
</dbReference>
<keyword evidence="14" id="KW-1185">Reference proteome</keyword>
<reference evidence="14" key="1">
    <citation type="submission" date="2023-01" db="EMBL/GenBank/DDBJ databases">
        <title>Key to firefly adult light organ development and bioluminescence: homeobox transcription factors regulate luciferase expression and transportation to peroxisome.</title>
        <authorList>
            <person name="Fu X."/>
        </authorList>
    </citation>
    <scope>NUCLEOTIDE SEQUENCE [LARGE SCALE GENOMIC DNA]</scope>
</reference>
<evidence type="ECO:0000256" key="7">
    <source>
        <dbReference type="ARBA" id="ARBA00022588"/>
    </source>
</evidence>
<organism evidence="13 14">
    <name type="scientific">Aquatica leii</name>
    <dbReference type="NCBI Taxonomy" id="1421715"/>
    <lineage>
        <taxon>Eukaryota</taxon>
        <taxon>Metazoa</taxon>
        <taxon>Ecdysozoa</taxon>
        <taxon>Arthropoda</taxon>
        <taxon>Hexapoda</taxon>
        <taxon>Insecta</taxon>
        <taxon>Pterygota</taxon>
        <taxon>Neoptera</taxon>
        <taxon>Endopterygota</taxon>
        <taxon>Coleoptera</taxon>
        <taxon>Polyphaga</taxon>
        <taxon>Elateriformia</taxon>
        <taxon>Elateroidea</taxon>
        <taxon>Lampyridae</taxon>
        <taxon>Luciolinae</taxon>
        <taxon>Aquatica</taxon>
    </lineage>
</organism>
<dbReference type="Pfam" id="PF06239">
    <property type="entry name" value="ECSIT_N"/>
    <property type="match status" value="1"/>
</dbReference>
<dbReference type="Pfam" id="PF14784">
    <property type="entry name" value="ECSIT_C"/>
    <property type="match status" value="1"/>
</dbReference>
<dbReference type="PANTHER" id="PTHR13113:SF1">
    <property type="entry name" value="EVOLUTIONARILY CONSERVED SIGNALING INTERMEDIATE IN TOLL PATHWAY, MITOCHONDRIAL"/>
    <property type="match status" value="1"/>
</dbReference>
<dbReference type="InterPro" id="IPR010418">
    <property type="entry name" value="ECSIT"/>
</dbReference>
<comment type="caution">
    <text evidence="13">The sequence shown here is derived from an EMBL/GenBank/DDBJ whole genome shotgun (WGS) entry which is preliminary data.</text>
</comment>
<dbReference type="EMBL" id="JARPUR010000008">
    <property type="protein sequence ID" value="KAK4871655.1"/>
    <property type="molecule type" value="Genomic_DNA"/>
</dbReference>
<keyword evidence="10" id="KW-0496">Mitochondrion</keyword>
<sequence length="383" mass="44526">MLRKSILIEIFNYCKYRRMLPRLIILSNLKANNFHTSVLFCKDSPETKDLTVYQNFEAINNKNRNTYLEMVKIFSARDINRRGHVEFIYSALKNMKDFNVEKDLDVYKALIDVLPKGRFVPTNMFQAEFMHYPKQQQCAIDLLEQMETNAVMPDKEIEEMLLNIFGKRGFPLRKFWRMMYWMPKFKNLSPWPLPSPLPNSMLDLAKLAVARISSVDIQSELTVYETKDIPEALEDTWIVSAQSRTQRRLLTEHDTNKPIYVEGSFRIWLKNTAINYFILRADPSPRTNVKYDDDDVSNITVPLFSFITPPKTEVVPVPSVHEQEEGVIFAVCVTGTSGRDSLLSWIRHLEKDGNPELASIPVVFTLKSPERELVSFENANIKQ</sequence>